<dbReference type="PANTHER" id="PTHR43797">
    <property type="entry name" value="HOMOCYSTEINE/CYSTEINE SYNTHASE"/>
    <property type="match status" value="1"/>
</dbReference>
<dbReference type="CDD" id="cd00614">
    <property type="entry name" value="CGS_like"/>
    <property type="match status" value="1"/>
</dbReference>
<dbReference type="SUPFAM" id="SSF53383">
    <property type="entry name" value="PLP-dependent transferases"/>
    <property type="match status" value="1"/>
</dbReference>
<dbReference type="InterPro" id="IPR015424">
    <property type="entry name" value="PyrdxlP-dep_Trfase"/>
</dbReference>
<dbReference type="InterPro" id="IPR015421">
    <property type="entry name" value="PyrdxlP-dep_Trfase_major"/>
</dbReference>
<feature type="modified residue" description="N6-(pyridoxal phosphate)lysine" evidence="5">
    <location>
        <position position="204"/>
    </location>
</feature>
<keyword evidence="8" id="KW-1185">Reference proteome</keyword>
<comment type="similarity">
    <text evidence="2 6">Belongs to the trans-sulfuration enzymes family.</text>
</comment>
<dbReference type="InterPro" id="IPR000277">
    <property type="entry name" value="Cys/Met-Metab_PyrdxlP-dep_enz"/>
</dbReference>
<protein>
    <submittedName>
        <fullName evidence="7">O-acetylhomoserine aminocarboxypropyltransferase</fullName>
    </submittedName>
</protein>
<dbReference type="GO" id="GO:0005737">
    <property type="term" value="C:cytoplasm"/>
    <property type="evidence" value="ECO:0007669"/>
    <property type="project" value="TreeGrafter"/>
</dbReference>
<evidence type="ECO:0000256" key="5">
    <source>
        <dbReference type="PIRSR" id="PIRSR001434-2"/>
    </source>
</evidence>
<dbReference type="FunFam" id="3.40.640.10:FF:000035">
    <property type="entry name" value="O-succinylhomoserine sulfhydrylase"/>
    <property type="match status" value="1"/>
</dbReference>
<evidence type="ECO:0000256" key="4">
    <source>
        <dbReference type="ARBA" id="ARBA00022898"/>
    </source>
</evidence>
<dbReference type="GO" id="GO:0004124">
    <property type="term" value="F:cysteine synthase activity"/>
    <property type="evidence" value="ECO:0007669"/>
    <property type="project" value="TreeGrafter"/>
</dbReference>
<evidence type="ECO:0000256" key="6">
    <source>
        <dbReference type="RuleBase" id="RU362118"/>
    </source>
</evidence>
<proteinExistence type="inferred from homology"/>
<dbReference type="OrthoDB" id="9805807at2"/>
<dbReference type="Proteomes" id="UP000191110">
    <property type="component" value="Unassembled WGS sequence"/>
</dbReference>
<dbReference type="PIRSF" id="PIRSF001434">
    <property type="entry name" value="CGS"/>
    <property type="match status" value="1"/>
</dbReference>
<dbReference type="Gene3D" id="3.40.640.10">
    <property type="entry name" value="Type I PLP-dependent aspartate aminotransferase-like (Major domain)"/>
    <property type="match status" value="1"/>
</dbReference>
<organism evidence="7 8">
    <name type="scientific">Solemya pervernicosa gill symbiont</name>
    <dbReference type="NCBI Taxonomy" id="642797"/>
    <lineage>
        <taxon>Bacteria</taxon>
        <taxon>Pseudomonadati</taxon>
        <taxon>Pseudomonadota</taxon>
        <taxon>Gammaproteobacteria</taxon>
        <taxon>sulfur-oxidizing symbionts</taxon>
    </lineage>
</organism>
<dbReference type="AlphaFoldDB" id="A0A1T2L0S9"/>
<evidence type="ECO:0000256" key="2">
    <source>
        <dbReference type="ARBA" id="ARBA00009077"/>
    </source>
</evidence>
<dbReference type="PROSITE" id="PS00868">
    <property type="entry name" value="CYS_MET_METAB_PP"/>
    <property type="match status" value="1"/>
</dbReference>
<gene>
    <name evidence="7" type="ORF">BOW53_14645</name>
</gene>
<dbReference type="Gene3D" id="3.90.1150.10">
    <property type="entry name" value="Aspartate Aminotransferase, domain 1"/>
    <property type="match status" value="1"/>
</dbReference>
<dbReference type="RefSeq" id="WP_078484833.1">
    <property type="nucleotide sequence ID" value="NZ_MPRL01000076.1"/>
</dbReference>
<dbReference type="GO" id="GO:0030170">
    <property type="term" value="F:pyridoxal phosphate binding"/>
    <property type="evidence" value="ECO:0007669"/>
    <property type="project" value="InterPro"/>
</dbReference>
<evidence type="ECO:0000256" key="3">
    <source>
        <dbReference type="ARBA" id="ARBA00022679"/>
    </source>
</evidence>
<name>A0A1T2L0S9_9GAMM</name>
<sequence>MKLESLALHHGYESEATTKAAAVPIYQTTSYAFDNTQHGADLFDLKVPGNIYTRIMNPTTDVLEQRLAAMEGGIASLAVASGMAAITYAIQAICDVGSNIVSTSQLYGGTYNLFAHSLPRQGVEVRMVSADDFEGFEKAIDENTRAIFCESIGNPAGNVVDIERIAEIGHKHGVPLMVDNTVATPFLCKPFEHGADIVIHSLTKYIGGHGTSIGGIIIDSGKFDWAGNKERFPMLNEPDPSYHGVVYTEALGPAAFIGRCRVVPLRNTGAALAPHSAFLLLQGLETLGLRMERHCENAEKLAAHLQNHDKVTWVKYAGLADSEHNATCQKITGGKASGILSFGVKGGAKGGEQFIDALQMILRLVNIGDAKSLACHPASTTHRQLSEEELASAGVSEDLVRISVGIENIDDIIADVDQALACVS</sequence>
<dbReference type="GO" id="GO:0003961">
    <property type="term" value="F:O-acetylhomoserine aminocarboxypropyltransferase activity"/>
    <property type="evidence" value="ECO:0007669"/>
    <property type="project" value="TreeGrafter"/>
</dbReference>
<keyword evidence="3 7" id="KW-0808">Transferase</keyword>
<dbReference type="GO" id="GO:0019346">
    <property type="term" value="P:transsulfuration"/>
    <property type="evidence" value="ECO:0007669"/>
    <property type="project" value="InterPro"/>
</dbReference>
<dbReference type="InterPro" id="IPR006235">
    <property type="entry name" value="OAc-hSer/O-AcSer_sulfhydrylase"/>
</dbReference>
<comment type="caution">
    <text evidence="7">The sequence shown here is derived from an EMBL/GenBank/DDBJ whole genome shotgun (WGS) entry which is preliminary data.</text>
</comment>
<dbReference type="NCBIfam" id="TIGR01326">
    <property type="entry name" value="OAH_OAS_sulfhy"/>
    <property type="match status" value="1"/>
</dbReference>
<dbReference type="GO" id="GO:0006535">
    <property type="term" value="P:cysteine biosynthetic process from serine"/>
    <property type="evidence" value="ECO:0007669"/>
    <property type="project" value="TreeGrafter"/>
</dbReference>
<evidence type="ECO:0000313" key="7">
    <source>
        <dbReference type="EMBL" id="OOZ38682.1"/>
    </source>
</evidence>
<dbReference type="Pfam" id="PF01053">
    <property type="entry name" value="Cys_Met_Meta_PP"/>
    <property type="match status" value="1"/>
</dbReference>
<reference evidence="7 8" key="1">
    <citation type="submission" date="2016-11" db="EMBL/GenBank/DDBJ databases">
        <title>Mixed transmission modes and dynamic genome evolution in an obligate animal-bacterial symbiosis.</title>
        <authorList>
            <person name="Russell S.L."/>
            <person name="Corbett-Detig R.B."/>
            <person name="Cavanaugh C.M."/>
        </authorList>
    </citation>
    <scope>NUCLEOTIDE SEQUENCE [LARGE SCALE GENOMIC DNA]</scope>
    <source>
        <strain evidence="7">Sveles-Q1</strain>
    </source>
</reference>
<dbReference type="InterPro" id="IPR054542">
    <property type="entry name" value="Cys_met_metab_PP"/>
</dbReference>
<dbReference type="PANTHER" id="PTHR43797:SF2">
    <property type="entry name" value="HOMOCYSTEINE_CYSTEINE SYNTHASE"/>
    <property type="match status" value="1"/>
</dbReference>
<dbReference type="EMBL" id="MPRL01000076">
    <property type="protein sequence ID" value="OOZ38682.1"/>
    <property type="molecule type" value="Genomic_DNA"/>
</dbReference>
<accession>A0A1T2L0S9</accession>
<comment type="cofactor">
    <cofactor evidence="1 6">
        <name>pyridoxal 5'-phosphate</name>
        <dbReference type="ChEBI" id="CHEBI:597326"/>
    </cofactor>
</comment>
<evidence type="ECO:0000256" key="1">
    <source>
        <dbReference type="ARBA" id="ARBA00001933"/>
    </source>
</evidence>
<keyword evidence="4 5" id="KW-0663">Pyridoxal phosphate</keyword>
<dbReference type="GO" id="GO:0071269">
    <property type="term" value="P:L-homocysteine biosynthetic process"/>
    <property type="evidence" value="ECO:0007669"/>
    <property type="project" value="TreeGrafter"/>
</dbReference>
<dbReference type="InterPro" id="IPR015422">
    <property type="entry name" value="PyrdxlP-dep_Trfase_small"/>
</dbReference>
<evidence type="ECO:0000313" key="8">
    <source>
        <dbReference type="Proteomes" id="UP000191110"/>
    </source>
</evidence>